<reference evidence="3" key="1">
    <citation type="journal article" date="2022" name="New Phytol.">
        <title>Evolutionary transition to the ectomycorrhizal habit in the genomes of a hyperdiverse lineage of mushroom-forming fungi.</title>
        <authorList>
            <person name="Looney B."/>
            <person name="Miyauchi S."/>
            <person name="Morin E."/>
            <person name="Drula E."/>
            <person name="Courty P.E."/>
            <person name="Kohler A."/>
            <person name="Kuo A."/>
            <person name="LaButti K."/>
            <person name="Pangilinan J."/>
            <person name="Lipzen A."/>
            <person name="Riley R."/>
            <person name="Andreopoulos W."/>
            <person name="He G."/>
            <person name="Johnson J."/>
            <person name="Nolan M."/>
            <person name="Tritt A."/>
            <person name="Barry K.W."/>
            <person name="Grigoriev I.V."/>
            <person name="Nagy L.G."/>
            <person name="Hibbett D."/>
            <person name="Henrissat B."/>
            <person name="Matheny P.B."/>
            <person name="Labbe J."/>
            <person name="Martin F.M."/>
        </authorList>
    </citation>
    <scope>NUCLEOTIDE SEQUENCE</scope>
    <source>
        <strain evidence="3">BPL690</strain>
    </source>
</reference>
<name>A0AAD4QJ83_9AGAM</name>
<feature type="transmembrane region" description="Helical" evidence="2">
    <location>
        <begin position="16"/>
        <end position="34"/>
    </location>
</feature>
<gene>
    <name evidence="3" type="ORF">B0F90DRAFT_1777089</name>
</gene>
<dbReference type="EMBL" id="WTXG01000160">
    <property type="protein sequence ID" value="KAI0291380.1"/>
    <property type="molecule type" value="Genomic_DNA"/>
</dbReference>
<evidence type="ECO:0000313" key="4">
    <source>
        <dbReference type="Proteomes" id="UP001203297"/>
    </source>
</evidence>
<organism evidence="3 4">
    <name type="scientific">Multifurca ochricompacta</name>
    <dbReference type="NCBI Taxonomy" id="376703"/>
    <lineage>
        <taxon>Eukaryota</taxon>
        <taxon>Fungi</taxon>
        <taxon>Dikarya</taxon>
        <taxon>Basidiomycota</taxon>
        <taxon>Agaricomycotina</taxon>
        <taxon>Agaricomycetes</taxon>
        <taxon>Russulales</taxon>
        <taxon>Russulaceae</taxon>
        <taxon>Multifurca</taxon>
    </lineage>
</organism>
<protein>
    <submittedName>
        <fullName evidence="3">Uncharacterized protein</fullName>
    </submittedName>
</protein>
<comment type="caution">
    <text evidence="3">The sequence shown here is derived from an EMBL/GenBank/DDBJ whole genome shotgun (WGS) entry which is preliminary data.</text>
</comment>
<evidence type="ECO:0000313" key="3">
    <source>
        <dbReference type="EMBL" id="KAI0291380.1"/>
    </source>
</evidence>
<evidence type="ECO:0000256" key="1">
    <source>
        <dbReference type="SAM" id="MobiDB-lite"/>
    </source>
</evidence>
<keyword evidence="2" id="KW-0472">Membrane</keyword>
<feature type="region of interest" description="Disordered" evidence="1">
    <location>
        <begin position="131"/>
        <end position="160"/>
    </location>
</feature>
<evidence type="ECO:0000256" key="2">
    <source>
        <dbReference type="SAM" id="Phobius"/>
    </source>
</evidence>
<dbReference type="AlphaFoldDB" id="A0AAD4QJ83"/>
<accession>A0AAD4QJ83</accession>
<keyword evidence="2" id="KW-0812">Transmembrane</keyword>
<proteinExistence type="predicted"/>
<keyword evidence="4" id="KW-1185">Reference proteome</keyword>
<dbReference type="Proteomes" id="UP001203297">
    <property type="component" value="Unassembled WGS sequence"/>
</dbReference>
<keyword evidence="2" id="KW-1133">Transmembrane helix</keyword>
<feature type="transmembrane region" description="Helical" evidence="2">
    <location>
        <begin position="54"/>
        <end position="79"/>
    </location>
</feature>
<sequence length="160" mass="18066">MTITNKRRISSFNGSYHLLIYGFFLDLRSIPLLSEQRSHRPHEPSLSPFFVPQRGVMLSFVWLSLNMSSSIIMHAMRFLPKKKIDSRSRFTRTRSSAPSISFFRSVICTVRTIESGFVAMTKSIMVGGEISSKSSPENVWPPPPPSIGAIPRFNSASRDN</sequence>